<dbReference type="GO" id="GO:0008757">
    <property type="term" value="F:S-adenosylmethionine-dependent methyltransferase activity"/>
    <property type="evidence" value="ECO:0007669"/>
    <property type="project" value="InterPro"/>
</dbReference>
<dbReference type="PANTHER" id="PTHR43464:SF19">
    <property type="entry name" value="UBIQUINONE BIOSYNTHESIS O-METHYLTRANSFERASE, MITOCHONDRIAL"/>
    <property type="match status" value="1"/>
</dbReference>
<keyword evidence="2 5" id="KW-0808">Transferase</keyword>
<evidence type="ECO:0000256" key="3">
    <source>
        <dbReference type="ARBA" id="ARBA00022691"/>
    </source>
</evidence>
<dbReference type="GeneID" id="95520088"/>
<dbReference type="CDD" id="cd02440">
    <property type="entry name" value="AdoMet_MTases"/>
    <property type="match status" value="1"/>
</dbReference>
<dbReference type="InterPro" id="IPR013216">
    <property type="entry name" value="Methyltransf_11"/>
</dbReference>
<proteinExistence type="predicted"/>
<sequence>MTAFDVSERRIWEGRAESYARTFARLCAHTVPALLDAAAVGPGTRMLDVGCGSGSVTAAAVGRGALVRAMDAEPGMVELTRRAVPGVDVRCGSLPQLPYEDDEFDAVVANFVLNHVGRPLDALAEMHRITRPGGRVAVTIWQAPGAPGQALIGRAAEAAGLTRPRWLATVDPEHNFPRTREGLCTLLEVAGLDSVRSEALAWDHRVGAEDWWAGPAAGVAAIGQLVNSRGPAGVAAAKREYDALCTEFAADDGRLALPHVALLARGSRPGG</sequence>
<reference evidence="5 6" key="1">
    <citation type="journal article" date="2018" name="Front. Microbiol.">
        <title>Genome Sequencing of Streptomyces atratus SCSIOZH16 and Activation Production of Nocardamine via Metabolic Engineering.</title>
        <authorList>
            <person name="Li Y."/>
            <person name="Zhang C."/>
            <person name="Liu C."/>
            <person name="Ju J."/>
            <person name="Ma J."/>
        </authorList>
    </citation>
    <scope>NUCLEOTIDE SEQUENCE [LARGE SCALE GENOMIC DNA]</scope>
    <source>
        <strain evidence="5 6">SCSIO_ZH16</strain>
    </source>
</reference>
<evidence type="ECO:0000259" key="4">
    <source>
        <dbReference type="Pfam" id="PF08241"/>
    </source>
</evidence>
<organism evidence="5 6">
    <name type="scientific">Streptomyces atratus</name>
    <dbReference type="NCBI Taxonomy" id="1893"/>
    <lineage>
        <taxon>Bacteria</taxon>
        <taxon>Bacillati</taxon>
        <taxon>Actinomycetota</taxon>
        <taxon>Actinomycetes</taxon>
        <taxon>Kitasatosporales</taxon>
        <taxon>Streptomycetaceae</taxon>
        <taxon>Streptomyces</taxon>
    </lineage>
</organism>
<dbReference type="InterPro" id="IPR029063">
    <property type="entry name" value="SAM-dependent_MTases_sf"/>
</dbReference>
<dbReference type="RefSeq" id="WP_114244868.1">
    <property type="nucleotide sequence ID" value="NZ_CP027306.1"/>
</dbReference>
<evidence type="ECO:0000313" key="5">
    <source>
        <dbReference type="EMBL" id="AXE78283.1"/>
    </source>
</evidence>
<dbReference type="PANTHER" id="PTHR43464">
    <property type="entry name" value="METHYLTRANSFERASE"/>
    <property type="match status" value="1"/>
</dbReference>
<name>A0A2Z5JDG8_STRAR</name>
<evidence type="ECO:0000256" key="1">
    <source>
        <dbReference type="ARBA" id="ARBA00022603"/>
    </source>
</evidence>
<feature type="domain" description="Methyltransferase type 11" evidence="4">
    <location>
        <begin position="47"/>
        <end position="137"/>
    </location>
</feature>
<keyword evidence="1 5" id="KW-0489">Methyltransferase</keyword>
<dbReference type="Proteomes" id="UP000252698">
    <property type="component" value="Chromosome"/>
</dbReference>
<gene>
    <name evidence="5" type="ORF">C5746_16615</name>
</gene>
<evidence type="ECO:0000256" key="2">
    <source>
        <dbReference type="ARBA" id="ARBA00022679"/>
    </source>
</evidence>
<keyword evidence="3" id="KW-0949">S-adenosyl-L-methionine</keyword>
<dbReference type="SUPFAM" id="SSF53335">
    <property type="entry name" value="S-adenosyl-L-methionine-dependent methyltransferases"/>
    <property type="match status" value="1"/>
</dbReference>
<evidence type="ECO:0000313" key="6">
    <source>
        <dbReference type="Proteomes" id="UP000252698"/>
    </source>
</evidence>
<dbReference type="GO" id="GO:0032259">
    <property type="term" value="P:methylation"/>
    <property type="evidence" value="ECO:0007669"/>
    <property type="project" value="UniProtKB-KW"/>
</dbReference>
<dbReference type="Pfam" id="PF08241">
    <property type="entry name" value="Methyltransf_11"/>
    <property type="match status" value="1"/>
</dbReference>
<protein>
    <submittedName>
        <fullName evidence="5">SAM-dependent methyltransferase</fullName>
    </submittedName>
</protein>
<dbReference type="Gene3D" id="3.40.50.150">
    <property type="entry name" value="Vaccinia Virus protein VP39"/>
    <property type="match status" value="1"/>
</dbReference>
<accession>A0A2Z5JDG8</accession>
<dbReference type="AlphaFoldDB" id="A0A2Z5JDG8"/>
<dbReference type="KEGG" id="sata:C5746_16615"/>
<dbReference type="EMBL" id="CP027306">
    <property type="protein sequence ID" value="AXE78283.1"/>
    <property type="molecule type" value="Genomic_DNA"/>
</dbReference>